<evidence type="ECO:0000313" key="1">
    <source>
        <dbReference type="EMBL" id="RRD05485.1"/>
    </source>
</evidence>
<accession>A0A3P1T8H8</accession>
<dbReference type="OrthoDB" id="9798104at2"/>
<dbReference type="Gene3D" id="2.60.120.10">
    <property type="entry name" value="Jelly Rolls"/>
    <property type="match status" value="1"/>
</dbReference>
<name>A0A3P1T8H8_9ACTN</name>
<dbReference type="InterPro" id="IPR014710">
    <property type="entry name" value="RmlC-like_jellyroll"/>
</dbReference>
<dbReference type="EMBL" id="RQZG01000006">
    <property type="protein sequence ID" value="RRD05485.1"/>
    <property type="molecule type" value="Genomic_DNA"/>
</dbReference>
<sequence>MRAVKPLVGSQLEHKVVKQLETTVGGALPNLPAITAMAVVATLNRGDPLPGGNQPMMWWVWEGTLSSQFDLAERTHIAGFLETGDIFISTFPRELGELLGLSTAHPVYDSPLVQARKRGVALERARLVGVGLGLITDFARRHANWQALLNISVLRLMTFHMNREYQFLTMNAEQRYLAFLEEFPRAASLVSQRQAANYLGLTAVGLNRVVSRLRREGRHP</sequence>
<protein>
    <submittedName>
        <fullName evidence="1">Crp/Fnr family transcriptional regulator</fullName>
    </submittedName>
</protein>
<dbReference type="RefSeq" id="WP_124844337.1">
    <property type="nucleotide sequence ID" value="NZ_JAUNKP010000013.1"/>
</dbReference>
<reference evidence="1 2" key="1">
    <citation type="submission" date="2018-11" db="EMBL/GenBank/DDBJ databases">
        <title>Genomes From Bacteria Associated with the Canine Oral Cavity: a Test Case for Automated Genome-Based Taxonomic Assignment.</title>
        <authorList>
            <person name="Coil D.A."/>
            <person name="Jospin G."/>
            <person name="Darling A.E."/>
            <person name="Wallis C."/>
            <person name="Davis I.J."/>
            <person name="Harris S."/>
            <person name="Eisen J.A."/>
            <person name="Holcombe L.J."/>
            <person name="O'Flynn C."/>
        </authorList>
    </citation>
    <scope>NUCLEOTIDE SEQUENCE [LARGE SCALE GENOMIC DNA]</scope>
    <source>
        <strain evidence="1 2">OH887_COT-365</strain>
    </source>
</reference>
<comment type="caution">
    <text evidence="1">The sequence shown here is derived from an EMBL/GenBank/DDBJ whole genome shotgun (WGS) entry which is preliminary data.</text>
</comment>
<proteinExistence type="predicted"/>
<dbReference type="AlphaFoldDB" id="A0A3P1T8H8"/>
<evidence type="ECO:0000313" key="2">
    <source>
        <dbReference type="Proteomes" id="UP000280819"/>
    </source>
</evidence>
<dbReference type="Proteomes" id="UP000280819">
    <property type="component" value="Unassembled WGS sequence"/>
</dbReference>
<gene>
    <name evidence="1" type="ORF">EII34_07070</name>
</gene>
<organism evidence="1 2">
    <name type="scientific">Arachnia propionica</name>
    <dbReference type="NCBI Taxonomy" id="1750"/>
    <lineage>
        <taxon>Bacteria</taxon>
        <taxon>Bacillati</taxon>
        <taxon>Actinomycetota</taxon>
        <taxon>Actinomycetes</taxon>
        <taxon>Propionibacteriales</taxon>
        <taxon>Propionibacteriaceae</taxon>
        <taxon>Arachnia</taxon>
    </lineage>
</organism>